<dbReference type="EMBL" id="AP024255">
    <property type="protein sequence ID" value="BCO97886.1"/>
    <property type="molecule type" value="Genomic_DNA"/>
</dbReference>
<sequence>MNSQSPCALAEDFVWFRGPPDMLTSWLSEPAAFTLGSIARSLLAPLPALTVATLGSIARSLLAPLPALTVATLGSPECPPSSRNPSSRR</sequence>
<dbReference type="Proteomes" id="UP000595205">
    <property type="component" value="Chromosome"/>
</dbReference>
<reference evidence="1 2" key="1">
    <citation type="submission" date="2020-12" db="EMBL/GenBank/DDBJ databases">
        <title>Genome sequence of clinical Mycobacterium intracellulare strains.</title>
        <authorList>
            <person name="Tateishi Y."/>
            <person name="Matsumoto S."/>
            <person name="Fukushima Y."/>
            <person name="Nakajima C."/>
            <person name="Suzuki Y."/>
        </authorList>
    </citation>
    <scope>NUCLEOTIDE SEQUENCE [LARGE SCALE GENOMIC DNA]</scope>
    <source>
        <strain evidence="1 2">M018</strain>
    </source>
</reference>
<evidence type="ECO:0000313" key="2">
    <source>
        <dbReference type="Proteomes" id="UP000595205"/>
    </source>
</evidence>
<name>A0A7R7MPW7_MYCIT</name>
<proteinExistence type="predicted"/>
<organism evidence="1 2">
    <name type="scientific">Mycobacterium intracellulare</name>
    <dbReference type="NCBI Taxonomy" id="1767"/>
    <lineage>
        <taxon>Bacteria</taxon>
        <taxon>Bacillati</taxon>
        <taxon>Actinomycetota</taxon>
        <taxon>Actinomycetes</taxon>
        <taxon>Mycobacteriales</taxon>
        <taxon>Mycobacteriaceae</taxon>
        <taxon>Mycobacterium</taxon>
        <taxon>Mycobacterium avium complex (MAC)</taxon>
    </lineage>
</organism>
<evidence type="ECO:0000313" key="1">
    <source>
        <dbReference type="EMBL" id="BCO97886.1"/>
    </source>
</evidence>
<gene>
    <name evidence="1" type="ORF">MINTM018_06560</name>
</gene>
<accession>A0A7R7MPW7</accession>
<protein>
    <submittedName>
        <fullName evidence="1">Uncharacterized protein</fullName>
    </submittedName>
</protein>
<dbReference type="AlphaFoldDB" id="A0A7R7MPW7"/>